<organism evidence="2 3">
    <name type="scientific">Ruegeria marina</name>
    <dbReference type="NCBI Taxonomy" id="639004"/>
    <lineage>
        <taxon>Bacteria</taxon>
        <taxon>Pseudomonadati</taxon>
        <taxon>Pseudomonadota</taxon>
        <taxon>Alphaproteobacteria</taxon>
        <taxon>Rhodobacterales</taxon>
        <taxon>Roseobacteraceae</taxon>
        <taxon>Ruegeria</taxon>
    </lineage>
</organism>
<feature type="domain" description="DUF1330" evidence="1">
    <location>
        <begin position="3"/>
        <end position="92"/>
    </location>
</feature>
<dbReference type="OrthoDB" id="9806380at2"/>
<dbReference type="SUPFAM" id="SSF54909">
    <property type="entry name" value="Dimeric alpha+beta barrel"/>
    <property type="match status" value="1"/>
</dbReference>
<evidence type="ECO:0000313" key="3">
    <source>
        <dbReference type="Proteomes" id="UP000199628"/>
    </source>
</evidence>
<reference evidence="3" key="1">
    <citation type="submission" date="2016-10" db="EMBL/GenBank/DDBJ databases">
        <authorList>
            <person name="Varghese N."/>
            <person name="Submissions S."/>
        </authorList>
    </citation>
    <scope>NUCLEOTIDE SEQUENCE [LARGE SCALE GENOMIC DNA]</scope>
    <source>
        <strain evidence="3">CGMCC 1.9108</strain>
    </source>
</reference>
<proteinExistence type="predicted"/>
<keyword evidence="3" id="KW-1185">Reference proteome</keyword>
<dbReference type="InterPro" id="IPR010753">
    <property type="entry name" value="DUF1330"/>
</dbReference>
<dbReference type="AlphaFoldDB" id="A0A1G7FEE4"/>
<dbReference type="Gene3D" id="3.30.70.100">
    <property type="match status" value="1"/>
</dbReference>
<dbReference type="InterPro" id="IPR011008">
    <property type="entry name" value="Dimeric_a/b-barrel"/>
</dbReference>
<protein>
    <submittedName>
        <fullName evidence="2">Uncharacterized conserved protein, DUF1330 family</fullName>
    </submittedName>
</protein>
<dbReference type="Proteomes" id="UP000199628">
    <property type="component" value="Unassembled WGS sequence"/>
</dbReference>
<name>A0A1G7FEE4_9RHOB</name>
<dbReference type="EMBL" id="FMZV01000033">
    <property type="protein sequence ID" value="SDE73925.1"/>
    <property type="molecule type" value="Genomic_DNA"/>
</dbReference>
<evidence type="ECO:0000259" key="1">
    <source>
        <dbReference type="Pfam" id="PF07045"/>
    </source>
</evidence>
<sequence>MGKGYLVVCYRSPPTEENLAAYAADAKAAIEALGGRFIARGMPVKTFEAGQNERSIIIEFESTDAAIRAYEDPSYQAILPRLGVMRDMRVIEGIDPF</sequence>
<accession>A0A1G7FEE4</accession>
<dbReference type="Pfam" id="PF07045">
    <property type="entry name" value="DUF1330"/>
    <property type="match status" value="1"/>
</dbReference>
<gene>
    <name evidence="2" type="ORF">SAMN04488239_1332</name>
</gene>
<evidence type="ECO:0000313" key="2">
    <source>
        <dbReference type="EMBL" id="SDE73925.1"/>
    </source>
</evidence>